<comment type="caution">
    <text evidence="2">The sequence shown here is derived from an EMBL/GenBank/DDBJ whole genome shotgun (WGS) entry which is preliminary data.</text>
</comment>
<accession>A0A8J5S9R7</accession>
<evidence type="ECO:0008006" key="4">
    <source>
        <dbReference type="Google" id="ProtNLM"/>
    </source>
</evidence>
<name>A0A8J5S9R7_ZIZPA</name>
<keyword evidence="3" id="KW-1185">Reference proteome</keyword>
<dbReference type="AlphaFoldDB" id="A0A8J5S9R7"/>
<evidence type="ECO:0000313" key="3">
    <source>
        <dbReference type="Proteomes" id="UP000729402"/>
    </source>
</evidence>
<proteinExistence type="predicted"/>
<evidence type="ECO:0000313" key="2">
    <source>
        <dbReference type="EMBL" id="KAG8071921.1"/>
    </source>
</evidence>
<sequence>MSINDNAPSPELMSDESPHHYSNKRKKIMSTNAEENSNSRCLKKLKKAHKSSCISAALSPKLKLKDGINDSDPKPVTRIKNDGRISIPCMPVKRVMVIKPERLKKKSLWSRDCDPDSWTTEEDAVLCATVNEYGPLWELASDSLHSVPGGAFYRGRYRHTVHCCERFRELFCKHILSTTDNSNSEKVPSGTGKAILKVTEDQTQMLLNVISELPNNELLLQKHFMAVLSSVWRSKCALNVSIVEPEHQKHAVEPVEKSLLSTLSYRHAESRFRIASETCFEMKALSGHHLLSTHMMLVGINPVQSPLESRKMQGQLLHSAAEFHITQSLSEFGIGDSEFTYFEDLPQEADTEFAPYQYDPNVLRCIELDPLSDFTDIG</sequence>
<organism evidence="2 3">
    <name type="scientific">Zizania palustris</name>
    <name type="common">Northern wild rice</name>
    <dbReference type="NCBI Taxonomy" id="103762"/>
    <lineage>
        <taxon>Eukaryota</taxon>
        <taxon>Viridiplantae</taxon>
        <taxon>Streptophyta</taxon>
        <taxon>Embryophyta</taxon>
        <taxon>Tracheophyta</taxon>
        <taxon>Spermatophyta</taxon>
        <taxon>Magnoliopsida</taxon>
        <taxon>Liliopsida</taxon>
        <taxon>Poales</taxon>
        <taxon>Poaceae</taxon>
        <taxon>BOP clade</taxon>
        <taxon>Oryzoideae</taxon>
        <taxon>Oryzeae</taxon>
        <taxon>Zizaniinae</taxon>
        <taxon>Zizania</taxon>
    </lineage>
</organism>
<protein>
    <recommendedName>
        <fullName evidence="4">Myb-like domain-containing protein</fullName>
    </recommendedName>
</protein>
<feature type="region of interest" description="Disordered" evidence="1">
    <location>
        <begin position="1"/>
        <end position="37"/>
    </location>
</feature>
<dbReference type="EMBL" id="JAAALK010000283">
    <property type="protein sequence ID" value="KAG8071921.1"/>
    <property type="molecule type" value="Genomic_DNA"/>
</dbReference>
<dbReference type="OrthoDB" id="372624at2759"/>
<evidence type="ECO:0000256" key="1">
    <source>
        <dbReference type="SAM" id="MobiDB-lite"/>
    </source>
</evidence>
<reference evidence="2" key="2">
    <citation type="submission" date="2021-02" db="EMBL/GenBank/DDBJ databases">
        <authorList>
            <person name="Kimball J.A."/>
            <person name="Haas M.W."/>
            <person name="Macchietto M."/>
            <person name="Kono T."/>
            <person name="Duquette J."/>
            <person name="Shao M."/>
        </authorList>
    </citation>
    <scope>NUCLEOTIDE SEQUENCE</scope>
    <source>
        <tissue evidence="2">Fresh leaf tissue</tissue>
    </source>
</reference>
<gene>
    <name evidence="2" type="ORF">GUJ93_ZPchr0006g44384</name>
</gene>
<dbReference type="Proteomes" id="UP000729402">
    <property type="component" value="Unassembled WGS sequence"/>
</dbReference>
<reference evidence="2" key="1">
    <citation type="journal article" date="2021" name="bioRxiv">
        <title>Whole Genome Assembly and Annotation of Northern Wild Rice, Zizania palustris L., Supports a Whole Genome Duplication in the Zizania Genus.</title>
        <authorList>
            <person name="Haas M."/>
            <person name="Kono T."/>
            <person name="Macchietto M."/>
            <person name="Millas R."/>
            <person name="McGilp L."/>
            <person name="Shao M."/>
            <person name="Duquette J."/>
            <person name="Hirsch C.N."/>
            <person name="Kimball J."/>
        </authorList>
    </citation>
    <scope>NUCLEOTIDE SEQUENCE</scope>
    <source>
        <tissue evidence="2">Fresh leaf tissue</tissue>
    </source>
</reference>